<dbReference type="InterPro" id="IPR049560">
    <property type="entry name" value="MeTrfase_RsmB-F_NOP2_cat"/>
</dbReference>
<dbReference type="InterPro" id="IPR029063">
    <property type="entry name" value="SAM-dependent_MTases_sf"/>
</dbReference>
<dbReference type="PANTHER" id="PTHR22807">
    <property type="entry name" value="NOP2 YEAST -RELATED NOL1/NOP2/FMU SUN DOMAIN-CONTAINING"/>
    <property type="match status" value="1"/>
</dbReference>
<evidence type="ECO:0000256" key="1">
    <source>
        <dbReference type="ARBA" id="ARBA00022603"/>
    </source>
</evidence>
<proteinExistence type="inferred from homology"/>
<dbReference type="AlphaFoldDB" id="A0A2Z6B1W8"/>
<comment type="similarity">
    <text evidence="5">Belongs to the class I-like SAM-binding methyltransferase superfamily. RsmB/NOP family.</text>
</comment>
<evidence type="ECO:0000259" key="6">
    <source>
        <dbReference type="PROSITE" id="PS51686"/>
    </source>
</evidence>
<protein>
    <submittedName>
        <fullName evidence="7">tRNA/rRNA cytosine-C5-methylase</fullName>
    </submittedName>
</protein>
<dbReference type="Pfam" id="PF01189">
    <property type="entry name" value="Methyltr_RsmB-F"/>
    <property type="match status" value="1"/>
</dbReference>
<evidence type="ECO:0000256" key="2">
    <source>
        <dbReference type="ARBA" id="ARBA00022679"/>
    </source>
</evidence>
<feature type="domain" description="SAM-dependent MTase RsmB/NOP-type" evidence="6">
    <location>
        <begin position="1"/>
        <end position="264"/>
    </location>
</feature>
<keyword evidence="8" id="KW-1185">Reference proteome</keyword>
<dbReference type="PANTHER" id="PTHR22807:SF30">
    <property type="entry name" value="28S RRNA (CYTOSINE(4447)-C(5))-METHYLTRANSFERASE-RELATED"/>
    <property type="match status" value="1"/>
</dbReference>
<dbReference type="Proteomes" id="UP000269883">
    <property type="component" value="Chromosome"/>
</dbReference>
<organism evidence="7 8">
    <name type="scientific">Desulfovibrio ferrophilus</name>
    <dbReference type="NCBI Taxonomy" id="241368"/>
    <lineage>
        <taxon>Bacteria</taxon>
        <taxon>Pseudomonadati</taxon>
        <taxon>Thermodesulfobacteriota</taxon>
        <taxon>Desulfovibrionia</taxon>
        <taxon>Desulfovibrionales</taxon>
        <taxon>Desulfovibrionaceae</taxon>
        <taxon>Desulfovibrio</taxon>
    </lineage>
</organism>
<dbReference type="GO" id="GO:0001510">
    <property type="term" value="P:RNA methylation"/>
    <property type="evidence" value="ECO:0007669"/>
    <property type="project" value="InterPro"/>
</dbReference>
<gene>
    <name evidence="7" type="ORF">DFE_2704</name>
</gene>
<dbReference type="EMBL" id="AP017378">
    <property type="protein sequence ID" value="BBD09430.1"/>
    <property type="molecule type" value="Genomic_DNA"/>
</dbReference>
<evidence type="ECO:0000313" key="8">
    <source>
        <dbReference type="Proteomes" id="UP000269883"/>
    </source>
</evidence>
<feature type="binding site" evidence="5">
    <location>
        <position position="102"/>
    </location>
    <ligand>
        <name>S-adenosyl-L-methionine</name>
        <dbReference type="ChEBI" id="CHEBI:59789"/>
    </ligand>
</feature>
<dbReference type="InterPro" id="IPR023267">
    <property type="entry name" value="RCMT"/>
</dbReference>
<evidence type="ECO:0000313" key="7">
    <source>
        <dbReference type="EMBL" id="BBD09430.1"/>
    </source>
</evidence>
<sequence length="411" mass="44336">MACLPQEADLADELLRAQGYSWASEPFSPLARRVVDEPVPLGSSLAASFGLIYIQDKSSMLPPLLLNPTPGQPVLDMCASPGGKTSLLGLLAGREGFVLGNEPNRSRLETLRRNLHRMNSVCSATCCESGEKMPLVSESWPAILLDPPCSGWGTVDKNPGVMTIWREEKTEPLVRLQRELLAHAADLLVPGGVLMYSTCTTNPRENEEQARYAMDELGLVLDPITPPEGFGADPTSIPGTEGVFRVDGQASGSQGFFLSRFIKPGNPDDAVRPETAELPGRALSSAEQQACAEAGVQAETLPPGLMMRFKDNVFFVHDHARALLPAALRWQGYLLGKFTGPRFRPHPRVRALLPTSGAPVLDTSEVAEIERLLSGQSLPAPGKGKFAVLAFKGAPLARLTIKGARVLWSDR</sequence>
<dbReference type="GO" id="GO:0003723">
    <property type="term" value="F:RNA binding"/>
    <property type="evidence" value="ECO:0007669"/>
    <property type="project" value="UniProtKB-UniRule"/>
</dbReference>
<comment type="caution">
    <text evidence="5">Lacks conserved residue(s) required for the propagation of feature annotation.</text>
</comment>
<dbReference type="Gene3D" id="3.40.50.150">
    <property type="entry name" value="Vaccinia Virus protein VP39"/>
    <property type="match status" value="1"/>
</dbReference>
<keyword evidence="2 5" id="KW-0808">Transferase</keyword>
<name>A0A2Z6B1W8_9BACT</name>
<dbReference type="KEGG" id="dfl:DFE_2704"/>
<keyword evidence="4 5" id="KW-0694">RNA-binding</keyword>
<feature type="binding site" evidence="5">
    <location>
        <position position="146"/>
    </location>
    <ligand>
        <name>S-adenosyl-L-methionine</name>
        <dbReference type="ChEBI" id="CHEBI:59789"/>
    </ligand>
</feature>
<dbReference type="CDD" id="cd02440">
    <property type="entry name" value="AdoMet_MTases"/>
    <property type="match status" value="1"/>
</dbReference>
<dbReference type="InterPro" id="IPR001678">
    <property type="entry name" value="MeTrfase_RsmB-F_NOP2_dom"/>
</dbReference>
<keyword evidence="3 5" id="KW-0949">S-adenosyl-L-methionine</keyword>
<evidence type="ECO:0000256" key="5">
    <source>
        <dbReference type="PROSITE-ProRule" id="PRU01023"/>
    </source>
</evidence>
<dbReference type="GO" id="GO:0008173">
    <property type="term" value="F:RNA methyltransferase activity"/>
    <property type="evidence" value="ECO:0007669"/>
    <property type="project" value="InterPro"/>
</dbReference>
<accession>A0A2Z6B1W8</accession>
<evidence type="ECO:0000256" key="3">
    <source>
        <dbReference type="ARBA" id="ARBA00022691"/>
    </source>
</evidence>
<keyword evidence="1 5" id="KW-0489">Methyltransferase</keyword>
<dbReference type="PROSITE" id="PS51686">
    <property type="entry name" value="SAM_MT_RSMB_NOP"/>
    <property type="match status" value="1"/>
</dbReference>
<feature type="active site" description="Nucleophile" evidence="5">
    <location>
        <position position="199"/>
    </location>
</feature>
<dbReference type="SUPFAM" id="SSF53335">
    <property type="entry name" value="S-adenosyl-L-methionine-dependent methyltransferases"/>
    <property type="match status" value="1"/>
</dbReference>
<dbReference type="PRINTS" id="PR02008">
    <property type="entry name" value="RCMTFAMILY"/>
</dbReference>
<reference evidence="7 8" key="1">
    <citation type="journal article" date="2018" name="Sci. Adv.">
        <title>Multi-heme cytochromes provide a pathway for survival in energy-limited environments.</title>
        <authorList>
            <person name="Deng X."/>
            <person name="Dohmae N."/>
            <person name="Nealson K.H."/>
            <person name="Hashimoto K."/>
            <person name="Okamoto A."/>
        </authorList>
    </citation>
    <scope>NUCLEOTIDE SEQUENCE [LARGE SCALE GENOMIC DNA]</scope>
    <source>
        <strain evidence="7 8">IS5</strain>
    </source>
</reference>
<evidence type="ECO:0000256" key="4">
    <source>
        <dbReference type="ARBA" id="ARBA00022884"/>
    </source>
</evidence>